<dbReference type="RefSeq" id="WP_098195273.1">
    <property type="nucleotide sequence ID" value="NZ_CP023777.1"/>
</dbReference>
<dbReference type="SUPFAM" id="SSF63829">
    <property type="entry name" value="Calcium-dependent phosphotriesterase"/>
    <property type="match status" value="1"/>
</dbReference>
<dbReference type="KEGG" id="cbae:COR50_17970"/>
<dbReference type="Gene3D" id="2.120.10.30">
    <property type="entry name" value="TolB, C-terminal domain"/>
    <property type="match status" value="1"/>
</dbReference>
<gene>
    <name evidence="4" type="ORF">COR50_17970</name>
</gene>
<evidence type="ECO:0000256" key="1">
    <source>
        <dbReference type="ARBA" id="ARBA00004613"/>
    </source>
</evidence>
<dbReference type="AlphaFoldDB" id="A0A291QYE3"/>
<accession>A0A291QYE3</accession>
<dbReference type="PANTHER" id="PTHR10009">
    <property type="entry name" value="PROTEIN YELLOW-RELATED"/>
    <property type="match status" value="1"/>
</dbReference>
<evidence type="ECO:0000313" key="5">
    <source>
        <dbReference type="Proteomes" id="UP000220133"/>
    </source>
</evidence>
<name>A0A291QYE3_9BACT</name>
<feature type="chain" id="PRO_5012696908" evidence="3">
    <location>
        <begin position="20"/>
        <end position="367"/>
    </location>
</feature>
<dbReference type="PANTHER" id="PTHR10009:SF18">
    <property type="entry name" value="PROTEIN YELLOW-LIKE PROTEIN"/>
    <property type="match status" value="1"/>
</dbReference>
<dbReference type="Pfam" id="PF03022">
    <property type="entry name" value="MRJP"/>
    <property type="match status" value="1"/>
</dbReference>
<keyword evidence="2" id="KW-0964">Secreted</keyword>
<feature type="signal peptide" evidence="3">
    <location>
        <begin position="1"/>
        <end position="19"/>
    </location>
</feature>
<evidence type="ECO:0000256" key="2">
    <source>
        <dbReference type="ARBA" id="ARBA00022525"/>
    </source>
</evidence>
<organism evidence="4 5">
    <name type="scientific">Chitinophaga caeni</name>
    <dbReference type="NCBI Taxonomy" id="2029983"/>
    <lineage>
        <taxon>Bacteria</taxon>
        <taxon>Pseudomonadati</taxon>
        <taxon>Bacteroidota</taxon>
        <taxon>Chitinophagia</taxon>
        <taxon>Chitinophagales</taxon>
        <taxon>Chitinophagaceae</taxon>
        <taxon>Chitinophaga</taxon>
    </lineage>
</organism>
<sequence length="367" mass="41167">MKQIPVILILILISLNMHAQKNFHSDDLVPVASFDHSMAIGLSVNSENRVFVAFPNYDGGGKWAVTEETNGTIKAYPNEDWNHPNGNYATSFLRVQDMYVDAEDNLWVLDSKPAPGSSILGEGKNKARGQFKLVKINTGNNKVEKVYFFEDLDKSKAGLNDVRVDVQKNLAYLSDPGRAAIVVVDLNSGNSRTVLRESPYTLADPDVVLAYNGKEMRDRGGHPFRSHVNGIALTHDHKYFYFKPINQEHLFRIETRYLADPSIAAKALEDKVEDMGTVGITHGLIADRSGNIYLSTSTDFSISYLSPDGKVHRLVKDSRILWPDSFGIGNDGYLYFTCAQLQRLPQWNAGLDKTEYPYTVYKVRLAR</sequence>
<keyword evidence="5" id="KW-1185">Reference proteome</keyword>
<keyword evidence="3" id="KW-0732">Signal</keyword>
<dbReference type="InterPro" id="IPR011042">
    <property type="entry name" value="6-blade_b-propeller_TolB-like"/>
</dbReference>
<evidence type="ECO:0000256" key="3">
    <source>
        <dbReference type="SAM" id="SignalP"/>
    </source>
</evidence>
<dbReference type="Proteomes" id="UP000220133">
    <property type="component" value="Chromosome"/>
</dbReference>
<dbReference type="InterPro" id="IPR017996">
    <property type="entry name" value="MRJP/yellow-related"/>
</dbReference>
<protein>
    <submittedName>
        <fullName evidence="4">Gluconolactonase</fullName>
    </submittedName>
</protein>
<dbReference type="OrthoDB" id="9797664at2"/>
<proteinExistence type="predicted"/>
<dbReference type="EMBL" id="CP023777">
    <property type="protein sequence ID" value="ATL48902.1"/>
    <property type="molecule type" value="Genomic_DNA"/>
</dbReference>
<dbReference type="GO" id="GO:0005576">
    <property type="term" value="C:extracellular region"/>
    <property type="evidence" value="ECO:0007669"/>
    <property type="project" value="UniProtKB-SubCell"/>
</dbReference>
<comment type="subcellular location">
    <subcellularLocation>
        <location evidence="1">Secreted</location>
    </subcellularLocation>
</comment>
<reference evidence="4 5" key="1">
    <citation type="submission" date="2017-10" db="EMBL/GenBank/DDBJ databases">
        <title>Paenichitinophaga pekingensis gen. nov., sp. nov., isolated from activated sludge.</title>
        <authorList>
            <person name="Jin D."/>
            <person name="Kong X."/>
            <person name="Deng Y."/>
            <person name="Bai Z."/>
        </authorList>
    </citation>
    <scope>NUCLEOTIDE SEQUENCE [LARGE SCALE GENOMIC DNA]</scope>
    <source>
        <strain evidence="4 5">13</strain>
    </source>
</reference>
<evidence type="ECO:0000313" key="4">
    <source>
        <dbReference type="EMBL" id="ATL48902.1"/>
    </source>
</evidence>